<dbReference type="SUPFAM" id="SSF69989">
    <property type="entry name" value="C-terminal domain of PLC-beta"/>
    <property type="match status" value="1"/>
</dbReference>
<evidence type="ECO:0000256" key="1">
    <source>
        <dbReference type="SAM" id="Coils"/>
    </source>
</evidence>
<proteinExistence type="predicted"/>
<evidence type="ECO:0008006" key="5">
    <source>
        <dbReference type="Google" id="ProtNLM"/>
    </source>
</evidence>
<evidence type="ECO:0000313" key="4">
    <source>
        <dbReference type="Proteomes" id="UP000235672"/>
    </source>
</evidence>
<protein>
    <recommendedName>
        <fullName evidence="5">Apolipoprotein/apolipophorin</fullName>
    </recommendedName>
</protein>
<dbReference type="AlphaFoldDB" id="A0A2J6Q9A5"/>
<organism evidence="3 4">
    <name type="scientific">Hyaloscypha hepaticicola</name>
    <dbReference type="NCBI Taxonomy" id="2082293"/>
    <lineage>
        <taxon>Eukaryota</taxon>
        <taxon>Fungi</taxon>
        <taxon>Dikarya</taxon>
        <taxon>Ascomycota</taxon>
        <taxon>Pezizomycotina</taxon>
        <taxon>Leotiomycetes</taxon>
        <taxon>Helotiales</taxon>
        <taxon>Hyaloscyphaceae</taxon>
        <taxon>Hyaloscypha</taxon>
    </lineage>
</organism>
<sequence length="398" mass="43737">MIASRTATRAAARQLRPRKAPRQVRFASTNQQAAAAGRSSGLVGGIAGGSLVFLAGYSYYHFSGAKSIVNAASTTKAQLQKLTTEIQKQTPEPNEALQWLKNTATSYAAFIPGAKPYVDGAFKDLEKIQEKHGDEVNKIVSRTYDELKDASKKGISMETAARSWEIIEKAVSELGQLAGDSANEILDNHPKLKEQVGGNLDKLKQMTDSYGGEEAKKELEQTYQQIKDVLKGGFSAETVTKIKKVIDEKTEKVKKLGDEAWKKGLEQAKPYLDKNPQVKKMVEENAESLKQGNVKEIFEQVKKAVESGDTDELKKYVKQAGDKARNTGLGQSIEGYAKMIPGGSEIVPQLMKLKEVAEKRGEEGQGILKGAYEDVKDVLKKRIREAEKLAEKAKEDSK</sequence>
<dbReference type="STRING" id="1745343.A0A2J6Q9A5"/>
<dbReference type="Proteomes" id="UP000235672">
    <property type="component" value="Unassembled WGS sequence"/>
</dbReference>
<feature type="region of interest" description="Disordered" evidence="2">
    <location>
        <begin position="1"/>
        <end position="26"/>
    </location>
</feature>
<dbReference type="EMBL" id="KZ613476">
    <property type="protein sequence ID" value="PMD22857.1"/>
    <property type="molecule type" value="Genomic_DNA"/>
</dbReference>
<name>A0A2J6Q9A5_9HELO</name>
<dbReference type="OrthoDB" id="3883941at2759"/>
<gene>
    <name evidence="3" type="ORF">NA56DRAFT_623540</name>
</gene>
<keyword evidence="1" id="KW-0175">Coiled coil</keyword>
<feature type="coiled-coil region" evidence="1">
    <location>
        <begin position="369"/>
        <end position="396"/>
    </location>
</feature>
<keyword evidence="4" id="KW-1185">Reference proteome</keyword>
<feature type="compositionally biased region" description="Low complexity" evidence="2">
    <location>
        <begin position="1"/>
        <end position="14"/>
    </location>
</feature>
<accession>A0A2J6Q9A5</accession>
<evidence type="ECO:0000256" key="2">
    <source>
        <dbReference type="SAM" id="MobiDB-lite"/>
    </source>
</evidence>
<reference evidence="3 4" key="1">
    <citation type="submission" date="2016-05" db="EMBL/GenBank/DDBJ databases">
        <title>A degradative enzymes factory behind the ericoid mycorrhizal symbiosis.</title>
        <authorList>
            <consortium name="DOE Joint Genome Institute"/>
            <person name="Martino E."/>
            <person name="Morin E."/>
            <person name="Grelet G."/>
            <person name="Kuo A."/>
            <person name="Kohler A."/>
            <person name="Daghino S."/>
            <person name="Barry K."/>
            <person name="Choi C."/>
            <person name="Cichocki N."/>
            <person name="Clum A."/>
            <person name="Copeland A."/>
            <person name="Hainaut M."/>
            <person name="Haridas S."/>
            <person name="Labutti K."/>
            <person name="Lindquist E."/>
            <person name="Lipzen A."/>
            <person name="Khouja H.-R."/>
            <person name="Murat C."/>
            <person name="Ohm R."/>
            <person name="Olson A."/>
            <person name="Spatafora J."/>
            <person name="Veneault-Fourrey C."/>
            <person name="Henrissat B."/>
            <person name="Grigoriev I."/>
            <person name="Martin F."/>
            <person name="Perotto S."/>
        </authorList>
    </citation>
    <scope>NUCLEOTIDE SEQUENCE [LARGE SCALE GENOMIC DNA]</scope>
    <source>
        <strain evidence="3 4">UAMH 7357</strain>
    </source>
</reference>
<evidence type="ECO:0000313" key="3">
    <source>
        <dbReference type="EMBL" id="PMD22857.1"/>
    </source>
</evidence>